<name>A0A2H1FH53_9ARCH</name>
<evidence type="ECO:0000313" key="2">
    <source>
        <dbReference type="EMBL" id="SMH72012.1"/>
    </source>
</evidence>
<sequence length="21" mass="2510">MMSIKSKLYKLRGGTNKNKRR</sequence>
<protein>
    <submittedName>
        <fullName evidence="2">Uncharacterized protein</fullName>
    </submittedName>
</protein>
<feature type="region of interest" description="Disordered" evidence="1">
    <location>
        <begin position="1"/>
        <end position="21"/>
    </location>
</feature>
<evidence type="ECO:0000313" key="3">
    <source>
        <dbReference type="Proteomes" id="UP000230607"/>
    </source>
</evidence>
<dbReference type="EMBL" id="LT841358">
    <property type="protein sequence ID" value="SMH72012.1"/>
    <property type="molecule type" value="Genomic_DNA"/>
</dbReference>
<accession>A0A2H1FH53</accession>
<keyword evidence="3" id="KW-1185">Reference proteome</keyword>
<evidence type="ECO:0000256" key="1">
    <source>
        <dbReference type="SAM" id="MobiDB-lite"/>
    </source>
</evidence>
<dbReference type="AlphaFoldDB" id="A0A2H1FH53"/>
<dbReference type="Proteomes" id="UP000230607">
    <property type="component" value="Chromosome 1"/>
</dbReference>
<organism evidence="2 3">
    <name type="scientific">Candidatus Nitrosotalea okcheonensis</name>
    <dbReference type="NCBI Taxonomy" id="1903276"/>
    <lineage>
        <taxon>Archaea</taxon>
        <taxon>Nitrososphaerota</taxon>
        <taxon>Nitrososphaeria</taxon>
        <taxon>Nitrosotaleales</taxon>
        <taxon>Nitrosotaleaceae</taxon>
        <taxon>Nitrosotalea</taxon>
    </lineage>
</organism>
<gene>
    <name evidence="2" type="ORF">NCS_11824</name>
</gene>
<reference evidence="3" key="1">
    <citation type="submission" date="2017-03" db="EMBL/GenBank/DDBJ databases">
        <authorList>
            <person name="Herbold C."/>
        </authorList>
    </citation>
    <scope>NUCLEOTIDE SEQUENCE [LARGE SCALE GENOMIC DNA]</scope>
</reference>
<proteinExistence type="predicted"/>